<evidence type="ECO:0000313" key="2">
    <source>
        <dbReference type="Proteomes" id="UP000015104"/>
    </source>
</evidence>
<evidence type="ECO:0000313" key="1">
    <source>
        <dbReference type="EnsemblMetazoa" id="tetur09g01590.1"/>
    </source>
</evidence>
<reference evidence="1" key="2">
    <citation type="submission" date="2015-06" db="UniProtKB">
        <authorList>
            <consortium name="EnsemblMetazoa"/>
        </authorList>
    </citation>
    <scope>IDENTIFICATION</scope>
</reference>
<dbReference type="EMBL" id="CAEY01002009">
    <property type="status" value="NOT_ANNOTATED_CDS"/>
    <property type="molecule type" value="Genomic_DNA"/>
</dbReference>
<protein>
    <submittedName>
        <fullName evidence="1">Uncharacterized protein</fullName>
    </submittedName>
</protein>
<keyword evidence="2" id="KW-1185">Reference proteome</keyword>
<dbReference type="EnsemblMetazoa" id="tetur09g01590.1">
    <property type="protein sequence ID" value="tetur09g01590.1"/>
    <property type="gene ID" value="tetur09g01590"/>
</dbReference>
<reference evidence="2" key="1">
    <citation type="submission" date="2011-08" db="EMBL/GenBank/DDBJ databases">
        <authorList>
            <person name="Rombauts S."/>
        </authorList>
    </citation>
    <scope>NUCLEOTIDE SEQUENCE</scope>
    <source>
        <strain evidence="2">London</strain>
    </source>
</reference>
<dbReference type="HOGENOM" id="CLU_2336292_0_0_1"/>
<proteinExistence type="predicted"/>
<organism evidence="1 2">
    <name type="scientific">Tetranychus urticae</name>
    <name type="common">Two-spotted spider mite</name>
    <dbReference type="NCBI Taxonomy" id="32264"/>
    <lineage>
        <taxon>Eukaryota</taxon>
        <taxon>Metazoa</taxon>
        <taxon>Ecdysozoa</taxon>
        <taxon>Arthropoda</taxon>
        <taxon>Chelicerata</taxon>
        <taxon>Arachnida</taxon>
        <taxon>Acari</taxon>
        <taxon>Acariformes</taxon>
        <taxon>Trombidiformes</taxon>
        <taxon>Prostigmata</taxon>
        <taxon>Eleutherengona</taxon>
        <taxon>Raphignathae</taxon>
        <taxon>Tetranychoidea</taxon>
        <taxon>Tetranychidae</taxon>
        <taxon>Tetranychus</taxon>
    </lineage>
</organism>
<name>T1KD41_TETUR</name>
<sequence length="98" mass="10960">MSHSKKQYWLVELDPDVDEKDLHGIVIKLPADKSTKTEVGSLVVESERLNQASTKIFASESGRNEPVAGVITVGKQIVYPQQDNNIEIEMDDNNYSDL</sequence>
<accession>T1KD41</accession>
<dbReference type="Proteomes" id="UP000015104">
    <property type="component" value="Unassembled WGS sequence"/>
</dbReference>
<dbReference type="AlphaFoldDB" id="T1KD41"/>